<organism evidence="1 2">
    <name type="scientific">Sphaerodactylus townsendi</name>
    <dbReference type="NCBI Taxonomy" id="933632"/>
    <lineage>
        <taxon>Eukaryota</taxon>
        <taxon>Metazoa</taxon>
        <taxon>Chordata</taxon>
        <taxon>Craniata</taxon>
        <taxon>Vertebrata</taxon>
        <taxon>Euteleostomi</taxon>
        <taxon>Lepidosauria</taxon>
        <taxon>Squamata</taxon>
        <taxon>Bifurcata</taxon>
        <taxon>Gekkota</taxon>
        <taxon>Sphaerodactylidae</taxon>
        <taxon>Sphaerodactylus</taxon>
    </lineage>
</organism>
<gene>
    <name evidence="1" type="ORF">K3G42_002815</name>
</gene>
<comment type="caution">
    <text evidence="1">The sequence shown here is derived from an EMBL/GenBank/DDBJ whole genome shotgun (WGS) entry which is preliminary data.</text>
</comment>
<keyword evidence="2" id="KW-1185">Reference proteome</keyword>
<evidence type="ECO:0000313" key="1">
    <source>
        <dbReference type="EMBL" id="KAH8015341.1"/>
    </source>
</evidence>
<name>A0ACB8G6X8_9SAUR</name>
<protein>
    <submittedName>
        <fullName evidence="1">Uncharacterized protein</fullName>
    </submittedName>
</protein>
<evidence type="ECO:0000313" key="2">
    <source>
        <dbReference type="Proteomes" id="UP000827872"/>
    </source>
</evidence>
<dbReference type="Proteomes" id="UP000827872">
    <property type="component" value="Linkage Group LG01"/>
</dbReference>
<reference evidence="1" key="1">
    <citation type="submission" date="2021-08" db="EMBL/GenBank/DDBJ databases">
        <title>The first chromosome-level gecko genome reveals the dynamic sex chromosomes of Neotropical dwarf geckos (Sphaerodactylidae: Sphaerodactylus).</title>
        <authorList>
            <person name="Pinto B.J."/>
            <person name="Keating S.E."/>
            <person name="Gamble T."/>
        </authorList>
    </citation>
    <scope>NUCLEOTIDE SEQUENCE</scope>
    <source>
        <strain evidence="1">TG3544</strain>
    </source>
</reference>
<accession>A0ACB8G6X8</accession>
<sequence length="404" mass="45062">MDRAAHAGRRGAWIYPGQDPAGRHVDGSAGGSVSLKAVIPPGKEVAQLEREFRPESGPPVVIADFTKGSWERPNPGDRFQRRLEKANEATLRIKDLKKQDSGVYTARVRFQDGEVQSQTFVLRVTDKDVVARIEWTLQAGSSPEMLIAELEDGKLEWQDTRERFGHRLEMADGTTLRIRALEKEDSCTLRVRVVFASGEVHRQTFRLSVFEPVPDPEIRPHLVSRTAEVCNVTLHCLGSEKGGIEVSWERGNSSDQPGVPEEGSDADLHVSWRPDSLDSTFTCLLSNPADQKSASLDLANICRSEDGCQPLYVWILGLVAFLILVAGVGVWLWKKRSHPKASPLTKPEKRAPPEYAEVQKRRSPPEGDDEQDPDRFSPCLPEIPPVTPTVKSLVRYYDTLQDPC</sequence>
<dbReference type="EMBL" id="CM037614">
    <property type="protein sequence ID" value="KAH8015341.1"/>
    <property type="molecule type" value="Genomic_DNA"/>
</dbReference>
<proteinExistence type="predicted"/>